<dbReference type="Pfam" id="PF01922">
    <property type="entry name" value="SRP19"/>
    <property type="match status" value="1"/>
</dbReference>
<evidence type="ECO:0008006" key="10">
    <source>
        <dbReference type="Google" id="ProtNLM"/>
    </source>
</evidence>
<comment type="similarity">
    <text evidence="2">Belongs to the SRP19 family.</text>
</comment>
<evidence type="ECO:0000256" key="1">
    <source>
        <dbReference type="ARBA" id="ARBA00004496"/>
    </source>
</evidence>
<dbReference type="GO" id="GO:0006617">
    <property type="term" value="P:SRP-dependent cotranslational protein targeting to membrane, signal sequence recognition"/>
    <property type="evidence" value="ECO:0007669"/>
    <property type="project" value="TreeGrafter"/>
</dbReference>
<evidence type="ECO:0000313" key="8">
    <source>
        <dbReference type="EnsemblMetazoa" id="CJA15079.1"/>
    </source>
</evidence>
<proteinExistence type="inferred from homology"/>
<dbReference type="Gene3D" id="3.30.56.30">
    <property type="entry name" value="Signal recognition particle, SRP19-like subunit"/>
    <property type="match status" value="1"/>
</dbReference>
<feature type="transmembrane region" description="Helical" evidence="7">
    <location>
        <begin position="99"/>
        <end position="125"/>
    </location>
</feature>
<keyword evidence="4" id="KW-0733">Signal recognition particle</keyword>
<keyword evidence="5" id="KW-0687">Ribonucleoprotein</keyword>
<evidence type="ECO:0000256" key="2">
    <source>
        <dbReference type="ARBA" id="ARBA00008910"/>
    </source>
</evidence>
<protein>
    <recommendedName>
        <fullName evidence="10">Signal recognition particle 19 kDa protein</fullName>
    </recommendedName>
</protein>
<sequence length="141" mass="16359">MTAEPFSSQKRWIVIYPSYIDKKKTTKQGRKIAQKLAIENPTSVEIHDVLAAVGFNPLLEREKCFPREGDREPEVQGRVRVQLKNDDGTPKFEQKKSMLIGFLMGGVIHFMHFAFFFVQIFLIHFMRKTTFAAFDEIQFSA</sequence>
<reference evidence="8" key="2">
    <citation type="submission" date="2022-06" db="UniProtKB">
        <authorList>
            <consortium name="EnsemblMetazoa"/>
        </authorList>
    </citation>
    <scope>IDENTIFICATION</scope>
    <source>
        <strain evidence="8">DF5081</strain>
    </source>
</reference>
<evidence type="ECO:0000256" key="4">
    <source>
        <dbReference type="ARBA" id="ARBA00023135"/>
    </source>
</evidence>
<evidence type="ECO:0000256" key="6">
    <source>
        <dbReference type="ARBA" id="ARBA00045518"/>
    </source>
</evidence>
<dbReference type="EnsemblMetazoa" id="CJA15079.1">
    <property type="protein sequence ID" value="CJA15079.1"/>
    <property type="gene ID" value="WBGene00134283"/>
</dbReference>
<evidence type="ECO:0000256" key="7">
    <source>
        <dbReference type="SAM" id="Phobius"/>
    </source>
</evidence>
<dbReference type="AlphaFoldDB" id="A0A8R1HZH9"/>
<dbReference type="Proteomes" id="UP000005237">
    <property type="component" value="Unassembled WGS sequence"/>
</dbReference>
<dbReference type="PANTHER" id="PTHR17453:SF0">
    <property type="entry name" value="SIGNAL RECOGNITION PARTICLE 19 KDA PROTEIN"/>
    <property type="match status" value="1"/>
</dbReference>
<dbReference type="GO" id="GO:0005786">
    <property type="term" value="C:signal recognition particle, endoplasmic reticulum targeting"/>
    <property type="evidence" value="ECO:0007669"/>
    <property type="project" value="UniProtKB-KW"/>
</dbReference>
<organism evidence="8 9">
    <name type="scientific">Caenorhabditis japonica</name>
    <dbReference type="NCBI Taxonomy" id="281687"/>
    <lineage>
        <taxon>Eukaryota</taxon>
        <taxon>Metazoa</taxon>
        <taxon>Ecdysozoa</taxon>
        <taxon>Nematoda</taxon>
        <taxon>Chromadorea</taxon>
        <taxon>Rhabditida</taxon>
        <taxon>Rhabditina</taxon>
        <taxon>Rhabditomorpha</taxon>
        <taxon>Rhabditoidea</taxon>
        <taxon>Rhabditidae</taxon>
        <taxon>Peloderinae</taxon>
        <taxon>Caenorhabditis</taxon>
    </lineage>
</organism>
<dbReference type="GO" id="GO:0008312">
    <property type="term" value="F:7S RNA binding"/>
    <property type="evidence" value="ECO:0007669"/>
    <property type="project" value="InterPro"/>
</dbReference>
<keyword evidence="9" id="KW-1185">Reference proteome</keyword>
<accession>A0A8R1HZH9</accession>
<dbReference type="SUPFAM" id="SSF69695">
    <property type="entry name" value="SRP19"/>
    <property type="match status" value="1"/>
</dbReference>
<keyword evidence="7" id="KW-0472">Membrane</keyword>
<comment type="subcellular location">
    <subcellularLocation>
        <location evidence="1">Cytoplasm</location>
    </subcellularLocation>
</comment>
<dbReference type="InterPro" id="IPR002778">
    <property type="entry name" value="Signal_recog_particle_SRP19"/>
</dbReference>
<keyword evidence="3" id="KW-0963">Cytoplasm</keyword>
<reference evidence="9" key="1">
    <citation type="submission" date="2010-08" db="EMBL/GenBank/DDBJ databases">
        <authorList>
            <consortium name="Caenorhabditis japonica Sequencing Consortium"/>
            <person name="Wilson R.K."/>
        </authorList>
    </citation>
    <scope>NUCLEOTIDE SEQUENCE [LARGE SCALE GENOMIC DNA]</scope>
    <source>
        <strain evidence="9">DF5081</strain>
    </source>
</reference>
<evidence type="ECO:0000313" key="9">
    <source>
        <dbReference type="Proteomes" id="UP000005237"/>
    </source>
</evidence>
<comment type="function">
    <text evidence="6">Component of the signal recognition particle (SRP) complex, a ribonucleoprotein complex that mediates the cotranslational targeting of secretory and membrane proteins to the endoplasmic reticulum (ER). Binds directly to 7SL RNA. Mediates binding of SRP54 to the SRP complex.</text>
</comment>
<keyword evidence="7" id="KW-1133">Transmembrane helix</keyword>
<dbReference type="InterPro" id="IPR036521">
    <property type="entry name" value="SRP19-like_sf"/>
</dbReference>
<evidence type="ECO:0000256" key="5">
    <source>
        <dbReference type="ARBA" id="ARBA00023274"/>
    </source>
</evidence>
<name>A0A8R1HZH9_CAEJA</name>
<keyword evidence="7" id="KW-0812">Transmembrane</keyword>
<evidence type="ECO:0000256" key="3">
    <source>
        <dbReference type="ARBA" id="ARBA00022490"/>
    </source>
</evidence>
<dbReference type="PANTHER" id="PTHR17453">
    <property type="entry name" value="SIGNAL RECOGNITION PARTICLE 19 KD PROTEIN"/>
    <property type="match status" value="1"/>
</dbReference>